<dbReference type="InterPro" id="IPR045924">
    <property type="entry name" value="DUF6343"/>
</dbReference>
<dbReference type="EMBL" id="VDFQ02000005">
    <property type="protein sequence ID" value="KAA1420681.1"/>
    <property type="molecule type" value="Genomic_DNA"/>
</dbReference>
<accession>A0A5Q6RRL0</accession>
<dbReference type="Proteomes" id="UP000307768">
    <property type="component" value="Unassembled WGS sequence"/>
</dbReference>
<feature type="transmembrane region" description="Helical" evidence="1">
    <location>
        <begin position="30"/>
        <end position="49"/>
    </location>
</feature>
<sequence length="94" mass="9825">MAQSRSHIGPRLRHTGTEPKTALSAYGLRLALALGGLVVFAAIALWVLLTPGMTAAASVLGVVAAAIALLAAVDVVMIVRGMRHEHPVDPRHRS</sequence>
<proteinExistence type="predicted"/>
<evidence type="ECO:0000313" key="2">
    <source>
        <dbReference type="EMBL" id="KAA1420681.1"/>
    </source>
</evidence>
<evidence type="ECO:0000256" key="1">
    <source>
        <dbReference type="SAM" id="Phobius"/>
    </source>
</evidence>
<name>A0A5Q6RRL0_9ACTN</name>
<dbReference type="RefSeq" id="WP_149770850.1">
    <property type="nucleotide sequence ID" value="NZ_VDFQ02000005.1"/>
</dbReference>
<evidence type="ECO:0000313" key="3">
    <source>
        <dbReference type="Proteomes" id="UP000307768"/>
    </source>
</evidence>
<dbReference type="Pfam" id="PF19870">
    <property type="entry name" value="DUF6343"/>
    <property type="match status" value="1"/>
</dbReference>
<keyword evidence="1" id="KW-0812">Transmembrane</keyword>
<feature type="transmembrane region" description="Helical" evidence="1">
    <location>
        <begin position="55"/>
        <end position="79"/>
    </location>
</feature>
<dbReference type="AlphaFoldDB" id="A0A5Q6RRL0"/>
<gene>
    <name evidence="2" type="ORF">FE697_017210</name>
</gene>
<protein>
    <submittedName>
        <fullName evidence="2">Uncharacterized protein</fullName>
    </submittedName>
</protein>
<comment type="caution">
    <text evidence="2">The sequence shown here is derived from an EMBL/GenBank/DDBJ whole genome shotgun (WGS) entry which is preliminary data.</text>
</comment>
<organism evidence="2 3">
    <name type="scientific">Mumia zhuanghuii</name>
    <dbReference type="NCBI Taxonomy" id="2585211"/>
    <lineage>
        <taxon>Bacteria</taxon>
        <taxon>Bacillati</taxon>
        <taxon>Actinomycetota</taxon>
        <taxon>Actinomycetes</taxon>
        <taxon>Propionibacteriales</taxon>
        <taxon>Nocardioidaceae</taxon>
        <taxon>Mumia</taxon>
    </lineage>
</organism>
<keyword evidence="1" id="KW-1133">Transmembrane helix</keyword>
<keyword evidence="1" id="KW-0472">Membrane</keyword>
<reference evidence="2 3" key="1">
    <citation type="submission" date="2019-09" db="EMBL/GenBank/DDBJ databases">
        <title>Mumia zhuanghuii sp. nov. isolated from the intestinal contents of plateau pika (Ochotona curzoniae) in the Qinghai-Tibet plateau of China.</title>
        <authorList>
            <person name="Tian Z."/>
        </authorList>
    </citation>
    <scope>NUCLEOTIDE SEQUENCE [LARGE SCALE GENOMIC DNA]</scope>
    <source>
        <strain evidence="3">350</strain>
    </source>
</reference>